<evidence type="ECO:0000313" key="2">
    <source>
        <dbReference type="Proteomes" id="UP000232323"/>
    </source>
</evidence>
<dbReference type="EMBL" id="BEGY01000096">
    <property type="protein sequence ID" value="GAX83303.1"/>
    <property type="molecule type" value="Genomic_DNA"/>
</dbReference>
<dbReference type="SUPFAM" id="SSF52540">
    <property type="entry name" value="P-loop containing nucleoside triphosphate hydrolases"/>
    <property type="match status" value="1"/>
</dbReference>
<comment type="caution">
    <text evidence="1">The sequence shown here is derived from an EMBL/GenBank/DDBJ whole genome shotgun (WGS) entry which is preliminary data.</text>
</comment>
<dbReference type="AlphaFoldDB" id="A0A250XJU3"/>
<sequence length="239" mass="26035">MEARLAGYSDFDRVEAAVDARIAQTFGNRLIIIDEAHNLRDARLGADAKPITDALVVDKNLPPLVLSTLIGAQKQAVSNQESITDARGSIFFYPPDGLLRDVLDTVLKNGKRRLRIANTKVFQEGLHEHGAKLLTILSILEKSAGKTFIHSEFVDHGLIPLAVVLELNGFKRFGGSPLLLESTNGEPTNGYYALLTGQSDVSNDLHSTLQEFNSPKSVIRVLLGSDILSEGVDLKGVRH</sequence>
<feature type="non-terminal residue" evidence="1">
    <location>
        <position position="239"/>
    </location>
</feature>
<protein>
    <recommendedName>
        <fullName evidence="3">Helicase ATP-binding domain-containing protein</fullName>
    </recommendedName>
</protein>
<gene>
    <name evidence="1" type="ORF">CEUSTIGMA_g10729.t1</name>
</gene>
<dbReference type="Gene3D" id="3.40.50.300">
    <property type="entry name" value="P-loop containing nucleotide triphosphate hydrolases"/>
    <property type="match status" value="1"/>
</dbReference>
<organism evidence="1 2">
    <name type="scientific">Chlamydomonas eustigma</name>
    <dbReference type="NCBI Taxonomy" id="1157962"/>
    <lineage>
        <taxon>Eukaryota</taxon>
        <taxon>Viridiplantae</taxon>
        <taxon>Chlorophyta</taxon>
        <taxon>core chlorophytes</taxon>
        <taxon>Chlorophyceae</taxon>
        <taxon>CS clade</taxon>
        <taxon>Chlamydomonadales</taxon>
        <taxon>Chlamydomonadaceae</taxon>
        <taxon>Chlamydomonas</taxon>
    </lineage>
</organism>
<evidence type="ECO:0000313" key="1">
    <source>
        <dbReference type="EMBL" id="GAX83303.1"/>
    </source>
</evidence>
<dbReference type="Proteomes" id="UP000232323">
    <property type="component" value="Unassembled WGS sequence"/>
</dbReference>
<dbReference type="InterPro" id="IPR027417">
    <property type="entry name" value="P-loop_NTPase"/>
</dbReference>
<reference evidence="1 2" key="1">
    <citation type="submission" date="2017-08" db="EMBL/GenBank/DDBJ databases">
        <title>Acidophilic green algal genome provides insights into adaptation to an acidic environment.</title>
        <authorList>
            <person name="Hirooka S."/>
            <person name="Hirose Y."/>
            <person name="Kanesaki Y."/>
            <person name="Higuchi S."/>
            <person name="Fujiwara T."/>
            <person name="Onuma R."/>
            <person name="Era A."/>
            <person name="Ohbayashi R."/>
            <person name="Uzuka A."/>
            <person name="Nozaki H."/>
            <person name="Yoshikawa H."/>
            <person name="Miyagishima S.Y."/>
        </authorList>
    </citation>
    <scope>NUCLEOTIDE SEQUENCE [LARGE SCALE GENOMIC DNA]</scope>
    <source>
        <strain evidence="1 2">NIES-2499</strain>
    </source>
</reference>
<evidence type="ECO:0008006" key="3">
    <source>
        <dbReference type="Google" id="ProtNLM"/>
    </source>
</evidence>
<proteinExistence type="predicted"/>
<name>A0A250XJU3_9CHLO</name>
<accession>A0A250XJU3</accession>
<keyword evidence="2" id="KW-1185">Reference proteome</keyword>